<evidence type="ECO:0000256" key="6">
    <source>
        <dbReference type="ARBA" id="ARBA00023125"/>
    </source>
</evidence>
<keyword evidence="7" id="KW-0804">Transcription</keyword>
<dbReference type="InterPro" id="IPR041522">
    <property type="entry name" value="CdaR_GGDEF"/>
</dbReference>
<evidence type="ECO:0000256" key="3">
    <source>
        <dbReference type="ARBA" id="ARBA00022553"/>
    </source>
</evidence>
<evidence type="ECO:0000256" key="7">
    <source>
        <dbReference type="ARBA" id="ARBA00023163"/>
    </source>
</evidence>
<dbReference type="OrthoDB" id="9794370at2"/>
<evidence type="ECO:0000313" key="11">
    <source>
        <dbReference type="EMBL" id="ANF96220.1"/>
    </source>
</evidence>
<evidence type="ECO:0000259" key="9">
    <source>
        <dbReference type="PROSITE" id="PS01124"/>
    </source>
</evidence>
<dbReference type="InterPro" id="IPR051552">
    <property type="entry name" value="HptR"/>
</dbReference>
<keyword evidence="5" id="KW-0805">Transcription regulation</keyword>
<dbReference type="InterPro" id="IPR011006">
    <property type="entry name" value="CheY-like_superfamily"/>
</dbReference>
<feature type="domain" description="Response regulatory" evidence="10">
    <location>
        <begin position="3"/>
        <end position="120"/>
    </location>
</feature>
<dbReference type="SMART" id="SM00448">
    <property type="entry name" value="REC"/>
    <property type="match status" value="1"/>
</dbReference>
<reference evidence="11 12" key="2">
    <citation type="journal article" date="2016" name="Int. J. Syst. Evol. Microbiol.">
        <title>Paenibacillus bovis sp. nov., isolated from raw yak (Bos grunniens) milk.</title>
        <authorList>
            <person name="Gao C."/>
            <person name="Han J."/>
            <person name="Liu Z."/>
            <person name="Xu X."/>
            <person name="Hang F."/>
            <person name="Wu Z."/>
        </authorList>
    </citation>
    <scope>NUCLEOTIDE SEQUENCE [LARGE SCALE GENOMIC DNA]</scope>
    <source>
        <strain evidence="11 12">BD3526</strain>
    </source>
</reference>
<dbReference type="Gene3D" id="3.40.50.2300">
    <property type="match status" value="1"/>
</dbReference>
<dbReference type="Proteomes" id="UP000078148">
    <property type="component" value="Chromosome"/>
</dbReference>
<gene>
    <name evidence="11" type="ORF">AR543_09550</name>
</gene>
<dbReference type="GO" id="GO:0003700">
    <property type="term" value="F:DNA-binding transcription factor activity"/>
    <property type="evidence" value="ECO:0007669"/>
    <property type="project" value="InterPro"/>
</dbReference>
<dbReference type="InterPro" id="IPR018060">
    <property type="entry name" value="HTH_AraC"/>
</dbReference>
<feature type="modified residue" description="4-aspartylphosphate" evidence="8">
    <location>
        <position position="55"/>
    </location>
</feature>
<dbReference type="Pfam" id="PF17853">
    <property type="entry name" value="GGDEF_2"/>
    <property type="match status" value="1"/>
</dbReference>
<dbReference type="PROSITE" id="PS01124">
    <property type="entry name" value="HTH_ARAC_FAMILY_2"/>
    <property type="match status" value="1"/>
</dbReference>
<dbReference type="STRING" id="1616788.AR543_09550"/>
<dbReference type="PROSITE" id="PS00041">
    <property type="entry name" value="HTH_ARAC_FAMILY_1"/>
    <property type="match status" value="1"/>
</dbReference>
<dbReference type="SMART" id="SM00342">
    <property type="entry name" value="HTH_ARAC"/>
    <property type="match status" value="1"/>
</dbReference>
<dbReference type="Gene3D" id="1.10.10.60">
    <property type="entry name" value="Homeodomain-like"/>
    <property type="match status" value="2"/>
</dbReference>
<evidence type="ECO:0000256" key="2">
    <source>
        <dbReference type="ARBA" id="ARBA00022490"/>
    </source>
</evidence>
<keyword evidence="12" id="KW-1185">Reference proteome</keyword>
<comment type="subcellular location">
    <subcellularLocation>
        <location evidence="1">Cytoplasm</location>
    </subcellularLocation>
</comment>
<proteinExistence type="predicted"/>
<evidence type="ECO:0000256" key="8">
    <source>
        <dbReference type="PROSITE-ProRule" id="PRU00169"/>
    </source>
</evidence>
<dbReference type="PANTHER" id="PTHR42713">
    <property type="entry name" value="HISTIDINE KINASE-RELATED"/>
    <property type="match status" value="1"/>
</dbReference>
<evidence type="ECO:0000256" key="4">
    <source>
        <dbReference type="ARBA" id="ARBA00023012"/>
    </source>
</evidence>
<organism evidence="11 12">
    <name type="scientific">Paenibacillus bovis</name>
    <dbReference type="NCBI Taxonomy" id="1616788"/>
    <lineage>
        <taxon>Bacteria</taxon>
        <taxon>Bacillati</taxon>
        <taxon>Bacillota</taxon>
        <taxon>Bacilli</taxon>
        <taxon>Bacillales</taxon>
        <taxon>Paenibacillaceae</taxon>
        <taxon>Paenibacillus</taxon>
    </lineage>
</organism>
<dbReference type="RefSeq" id="WP_060533880.1">
    <property type="nucleotide sequence ID" value="NZ_CP013023.1"/>
</dbReference>
<evidence type="ECO:0000259" key="10">
    <source>
        <dbReference type="PROSITE" id="PS50110"/>
    </source>
</evidence>
<dbReference type="InterPro" id="IPR009057">
    <property type="entry name" value="Homeodomain-like_sf"/>
</dbReference>
<reference evidence="12" key="1">
    <citation type="submission" date="2015-10" db="EMBL/GenBank/DDBJ databases">
        <title>Genome of Paenibacillus bovis sp. nov.</title>
        <authorList>
            <person name="Wu Z."/>
            <person name="Gao C."/>
            <person name="Liu Z."/>
            <person name="Zheng H."/>
        </authorList>
    </citation>
    <scope>NUCLEOTIDE SEQUENCE [LARGE SCALE GENOMIC DNA]</scope>
    <source>
        <strain evidence="12">BD3526</strain>
    </source>
</reference>
<dbReference type="InterPro" id="IPR018062">
    <property type="entry name" value="HTH_AraC-typ_CS"/>
</dbReference>
<evidence type="ECO:0000256" key="1">
    <source>
        <dbReference type="ARBA" id="ARBA00004496"/>
    </source>
</evidence>
<dbReference type="SUPFAM" id="SSF46689">
    <property type="entry name" value="Homeodomain-like"/>
    <property type="match status" value="2"/>
</dbReference>
<dbReference type="PANTHER" id="PTHR42713:SF3">
    <property type="entry name" value="TRANSCRIPTIONAL REGULATORY PROTEIN HPTR"/>
    <property type="match status" value="1"/>
</dbReference>
<dbReference type="AlphaFoldDB" id="A0A172ZGG4"/>
<evidence type="ECO:0000313" key="12">
    <source>
        <dbReference type="Proteomes" id="UP000078148"/>
    </source>
</evidence>
<dbReference type="Pfam" id="PF00072">
    <property type="entry name" value="Response_reg"/>
    <property type="match status" value="1"/>
</dbReference>
<dbReference type="GO" id="GO:0000160">
    <property type="term" value="P:phosphorelay signal transduction system"/>
    <property type="evidence" value="ECO:0007669"/>
    <property type="project" value="UniProtKB-KW"/>
</dbReference>
<keyword evidence="6" id="KW-0238">DNA-binding</keyword>
<dbReference type="GO" id="GO:0005737">
    <property type="term" value="C:cytoplasm"/>
    <property type="evidence" value="ECO:0007669"/>
    <property type="project" value="UniProtKB-SubCell"/>
</dbReference>
<dbReference type="SUPFAM" id="SSF52172">
    <property type="entry name" value="CheY-like"/>
    <property type="match status" value="1"/>
</dbReference>
<keyword evidence="4" id="KW-0902">Two-component regulatory system</keyword>
<dbReference type="InterPro" id="IPR001789">
    <property type="entry name" value="Sig_transdc_resp-reg_receiver"/>
</dbReference>
<dbReference type="GO" id="GO:0043565">
    <property type="term" value="F:sequence-specific DNA binding"/>
    <property type="evidence" value="ECO:0007669"/>
    <property type="project" value="InterPro"/>
</dbReference>
<sequence length="534" mass="61576">MHKVLVVDDEMIFRKGLRHLIQGFDLKWEVCGEAKDGMEALEMIRAHQPELVITDIRMPRMDGIQLQAAVAEQYPDIRCIVLSGYDDFEYARSSIRSGARDYLLKPVQKDELYAAMTRIDTELASREAVRSVSKPAEQLMRQQLLSGIVHGRVAYDAAELLEEAGLSFDSKKVYCLIAQLDRSSVAEQRYHQNDPELFLLYIQQLVREIILTDWHGYTFMEQHRVVTLIQTEHSEDAEVRIRQQAGQLVRTIKRLSQLTITVGIGREAIDLESVPRSYREAEVALLYRLTTGGDRVLVYPSSAESSQSVHPVRLPAADRHFLEQLLSQADGGQLSRQVQEFIDRLCRQISQPQIVQQQISRIMMECYEIALDYGIVEDWLQGGDIGHTLQEVWMINDRQELADYCTAQLYALYQLIRHREGHVTHAVDQVVEYMEEHYAEPITLGLMAEKVYLNASYLSSLFKTRLGRSFIEVLTDIRIREAIRRLVHTDEKISGIAIETGFVNIRHFNRVFKAETQMTPKQYREHRRSLSNPV</sequence>
<dbReference type="KEGG" id="pbv:AR543_09550"/>
<dbReference type="PROSITE" id="PS50110">
    <property type="entry name" value="RESPONSE_REGULATORY"/>
    <property type="match status" value="1"/>
</dbReference>
<name>A0A172ZGG4_9BACL</name>
<feature type="domain" description="HTH araC/xylS-type" evidence="9">
    <location>
        <begin position="428"/>
        <end position="526"/>
    </location>
</feature>
<accession>A0A172ZGG4</accession>
<dbReference type="CDD" id="cd17536">
    <property type="entry name" value="REC_YesN-like"/>
    <property type="match status" value="1"/>
</dbReference>
<protein>
    <recommendedName>
        <fullName evidence="13">DNA-binding response regulator</fullName>
    </recommendedName>
</protein>
<keyword evidence="2" id="KW-0963">Cytoplasm</keyword>
<dbReference type="EMBL" id="CP013023">
    <property type="protein sequence ID" value="ANF96220.1"/>
    <property type="molecule type" value="Genomic_DNA"/>
</dbReference>
<dbReference type="Pfam" id="PF12833">
    <property type="entry name" value="HTH_18"/>
    <property type="match status" value="1"/>
</dbReference>
<evidence type="ECO:0008006" key="13">
    <source>
        <dbReference type="Google" id="ProtNLM"/>
    </source>
</evidence>
<evidence type="ECO:0000256" key="5">
    <source>
        <dbReference type="ARBA" id="ARBA00023015"/>
    </source>
</evidence>
<keyword evidence="3 8" id="KW-0597">Phosphoprotein</keyword>